<proteinExistence type="predicted"/>
<dbReference type="RefSeq" id="WP_377491767.1">
    <property type="nucleotide sequence ID" value="NZ_JBHMDO010000012.1"/>
</dbReference>
<dbReference type="Proteomes" id="UP001589747">
    <property type="component" value="Unassembled WGS sequence"/>
</dbReference>
<evidence type="ECO:0000313" key="1">
    <source>
        <dbReference type="EMBL" id="MFB9325606.1"/>
    </source>
</evidence>
<sequence length="71" mass="7979">MTTEHIHKQLASLSESTRDLECCVELLCTLQRSHGPVVETVLAIKTAKPKLHMMLKRRLINNPGLSLAMQL</sequence>
<keyword evidence="2" id="KW-1185">Reference proteome</keyword>
<comment type="caution">
    <text evidence="1">The sequence shown here is derived from an EMBL/GenBank/DDBJ whole genome shotgun (WGS) entry which is preliminary data.</text>
</comment>
<name>A0ABV5KK47_9BACL</name>
<dbReference type="EMBL" id="JBHMDO010000012">
    <property type="protein sequence ID" value="MFB9325606.1"/>
    <property type="molecule type" value="Genomic_DNA"/>
</dbReference>
<organism evidence="1 2">
    <name type="scientific">Paenibacillus aurantiacus</name>
    <dbReference type="NCBI Taxonomy" id="1936118"/>
    <lineage>
        <taxon>Bacteria</taxon>
        <taxon>Bacillati</taxon>
        <taxon>Bacillota</taxon>
        <taxon>Bacilli</taxon>
        <taxon>Bacillales</taxon>
        <taxon>Paenibacillaceae</taxon>
        <taxon>Paenibacillus</taxon>
    </lineage>
</organism>
<reference evidence="1 2" key="1">
    <citation type="submission" date="2024-09" db="EMBL/GenBank/DDBJ databases">
        <authorList>
            <person name="Sun Q."/>
            <person name="Mori K."/>
        </authorList>
    </citation>
    <scope>NUCLEOTIDE SEQUENCE [LARGE SCALE GENOMIC DNA]</scope>
    <source>
        <strain evidence="1 2">TISTR 2452</strain>
    </source>
</reference>
<accession>A0ABV5KK47</accession>
<evidence type="ECO:0000313" key="2">
    <source>
        <dbReference type="Proteomes" id="UP001589747"/>
    </source>
</evidence>
<evidence type="ECO:0008006" key="3">
    <source>
        <dbReference type="Google" id="ProtNLM"/>
    </source>
</evidence>
<gene>
    <name evidence="1" type="ORF">ACFFSY_06680</name>
</gene>
<protein>
    <recommendedName>
        <fullName evidence="3">Spo0E like sporulation regulatory protein</fullName>
    </recommendedName>
</protein>